<evidence type="ECO:0000313" key="1">
    <source>
        <dbReference type="EMBL" id="KAJ3558072.1"/>
    </source>
</evidence>
<dbReference type="Proteomes" id="UP001148662">
    <property type="component" value="Unassembled WGS sequence"/>
</dbReference>
<protein>
    <submittedName>
        <fullName evidence="1">Uncharacterized protein</fullName>
    </submittedName>
</protein>
<organism evidence="1 2">
    <name type="scientific">Phlebia brevispora</name>
    <dbReference type="NCBI Taxonomy" id="194682"/>
    <lineage>
        <taxon>Eukaryota</taxon>
        <taxon>Fungi</taxon>
        <taxon>Dikarya</taxon>
        <taxon>Basidiomycota</taxon>
        <taxon>Agaricomycotina</taxon>
        <taxon>Agaricomycetes</taxon>
        <taxon>Polyporales</taxon>
        <taxon>Meruliaceae</taxon>
        <taxon>Phlebia</taxon>
    </lineage>
</organism>
<gene>
    <name evidence="1" type="ORF">NM688_g1129</name>
</gene>
<sequence length="638" mass="68103">MYQRAVAMGEEFRAKGVNVQLGPYMNLMRIPASGRAWEGFGADPYLSGEGAYETVSGIQSQGVQAVAKHFINNEQEHSRTTSSSDVDDRTQHELYLHPFLRSVQANVAAFMCSYNQINGTYACENNATLNGLLKNELAFQGYVMSDWYATHSTADAANNGLDMTMPGDIFFGSIVSYFGASLVLAVDFGTVPESRVDDMGTRVLAAWYLLGQDSNYPTVNFYGHDPVNLDPSDEHLDVQGDHPSLIRLIGAASTVLLKNEGNILPLDAPKSIAVIGSSAGSNSLGPNACLDRSCDDGVLGMGWGSGTANFPFLIAPLDAITNRSKVDGTKISSSLSDSDLGAAASAAAGKEVAFVFITADSGEDGYTVEGNDGDRNDLYAWHGGDALVEAVANVNNNTIVVVNTVGPIIVEAWIDHPNVTGLVWSGLPGEEAGNALVDVLYGVYNPSAKLPYTIAKNMSDYPAQIDTDSSLSTIQIPYSEGLFIDYRHFDAAGITPRYEFGYGLSYTTFEYSDLSISGTITPGNPKTGYGASLDSELHENILSVSFTLQNTGAVAGHEAPQLYLSFPASANEPPNVLRGFDSIYLSPGQSKTVTLQLSRYDLSVWDVASQMWMIPSGSLGVNIGASSRDLRLKGAISS</sequence>
<comment type="caution">
    <text evidence="1">The sequence shown here is derived from an EMBL/GenBank/DDBJ whole genome shotgun (WGS) entry which is preliminary data.</text>
</comment>
<reference evidence="1" key="1">
    <citation type="submission" date="2022-07" db="EMBL/GenBank/DDBJ databases">
        <title>Genome Sequence of Phlebia brevispora.</title>
        <authorList>
            <person name="Buettner E."/>
        </authorList>
    </citation>
    <scope>NUCLEOTIDE SEQUENCE</scope>
    <source>
        <strain evidence="1">MPL23</strain>
    </source>
</reference>
<name>A0ACC1TCL3_9APHY</name>
<dbReference type="EMBL" id="JANHOG010000112">
    <property type="protein sequence ID" value="KAJ3558072.1"/>
    <property type="molecule type" value="Genomic_DNA"/>
</dbReference>
<accession>A0ACC1TCL3</accession>
<evidence type="ECO:0000313" key="2">
    <source>
        <dbReference type="Proteomes" id="UP001148662"/>
    </source>
</evidence>
<keyword evidence="2" id="KW-1185">Reference proteome</keyword>
<proteinExistence type="predicted"/>